<comment type="caution">
    <text evidence="8">The sequence shown here is derived from an EMBL/GenBank/DDBJ whole genome shotgun (WGS) entry which is preliminary data.</text>
</comment>
<comment type="similarity">
    <text evidence="2 7">Belongs to the NDUFAF7 family.</text>
</comment>
<dbReference type="GO" id="GO:0032981">
    <property type="term" value="P:mitochondrial respiratory chain complex I assembly"/>
    <property type="evidence" value="ECO:0007669"/>
    <property type="project" value="TreeGrafter"/>
</dbReference>
<keyword evidence="3 7" id="KW-0489">Methyltransferase</keyword>
<dbReference type="AlphaFoldDB" id="A0A1Y3B068"/>
<dbReference type="Proteomes" id="UP000194236">
    <property type="component" value="Unassembled WGS sequence"/>
</dbReference>
<comment type="catalytic activity">
    <reaction evidence="6 7">
        <text>L-arginyl-[protein] + 2 S-adenosyl-L-methionine = N(omega),N(omega)'-dimethyl-L-arginyl-[protein] + 2 S-adenosyl-L-homocysteine + 2 H(+)</text>
        <dbReference type="Rhea" id="RHEA:48108"/>
        <dbReference type="Rhea" id="RHEA-COMP:10532"/>
        <dbReference type="Rhea" id="RHEA-COMP:11992"/>
        <dbReference type="ChEBI" id="CHEBI:15378"/>
        <dbReference type="ChEBI" id="CHEBI:29965"/>
        <dbReference type="ChEBI" id="CHEBI:57856"/>
        <dbReference type="ChEBI" id="CHEBI:59789"/>
        <dbReference type="ChEBI" id="CHEBI:88221"/>
        <dbReference type="EC" id="2.1.1.320"/>
    </reaction>
</comment>
<evidence type="ECO:0000313" key="9">
    <source>
        <dbReference type="Proteomes" id="UP000194236"/>
    </source>
</evidence>
<keyword evidence="5 7" id="KW-0496">Mitochondrion</keyword>
<dbReference type="GO" id="GO:0035243">
    <property type="term" value="F:protein-arginine omega-N symmetric methyltransferase activity"/>
    <property type="evidence" value="ECO:0007669"/>
    <property type="project" value="UniProtKB-EC"/>
</dbReference>
<dbReference type="InterPro" id="IPR003788">
    <property type="entry name" value="NDUFAF7"/>
</dbReference>
<dbReference type="SUPFAM" id="SSF53335">
    <property type="entry name" value="S-adenosyl-L-methionine-dependent methyltransferases"/>
    <property type="match status" value="1"/>
</dbReference>
<dbReference type="PANTHER" id="PTHR12049:SF7">
    <property type="entry name" value="PROTEIN ARGININE METHYLTRANSFERASE NDUFAF7, MITOCHONDRIAL"/>
    <property type="match status" value="1"/>
</dbReference>
<evidence type="ECO:0000256" key="5">
    <source>
        <dbReference type="ARBA" id="ARBA00023128"/>
    </source>
</evidence>
<dbReference type="OrthoDB" id="438553at2759"/>
<gene>
    <name evidence="8" type="ORF">BLA29_012646</name>
</gene>
<reference evidence="8 9" key="1">
    <citation type="submission" date="2017-03" db="EMBL/GenBank/DDBJ databases">
        <title>Genome Survey of Euroglyphus maynei.</title>
        <authorList>
            <person name="Arlian L.G."/>
            <person name="Morgan M.S."/>
            <person name="Rider S.D."/>
        </authorList>
    </citation>
    <scope>NUCLEOTIDE SEQUENCE [LARGE SCALE GENOMIC DNA]</scope>
    <source>
        <strain evidence="8">Arlian Lab</strain>
        <tissue evidence="8">Whole body</tissue>
    </source>
</reference>
<name>A0A1Y3B068_EURMA</name>
<evidence type="ECO:0000256" key="3">
    <source>
        <dbReference type="ARBA" id="ARBA00022603"/>
    </source>
</evidence>
<proteinExistence type="inferred from homology"/>
<evidence type="ECO:0000256" key="1">
    <source>
        <dbReference type="ARBA" id="ARBA00004173"/>
    </source>
</evidence>
<dbReference type="PANTHER" id="PTHR12049">
    <property type="entry name" value="PROTEIN ARGININE METHYLTRANSFERASE NDUFAF7, MITOCHONDRIAL"/>
    <property type="match status" value="1"/>
</dbReference>
<evidence type="ECO:0000256" key="7">
    <source>
        <dbReference type="RuleBase" id="RU364114"/>
    </source>
</evidence>
<comment type="function">
    <text evidence="7">Arginine methyltransferase involved in the assembly or stability of mitochondrial NADH:ubiquinone oxidoreductase complex (complex I).</text>
</comment>
<protein>
    <recommendedName>
        <fullName evidence="7">Protein arginine methyltransferase NDUFAF7</fullName>
        <ecNumber evidence="7">2.1.1.320</ecNumber>
    </recommendedName>
</protein>
<dbReference type="InterPro" id="IPR029063">
    <property type="entry name" value="SAM-dependent_MTases_sf"/>
</dbReference>
<evidence type="ECO:0000256" key="6">
    <source>
        <dbReference type="ARBA" id="ARBA00048612"/>
    </source>
</evidence>
<sequence>MYQWQQFSNGRQLDIIELGPGRGTLCSDIARTMAQFGQTRQSLDECQFHLIEISPFLQSIQQRNLCDVNNDDRIKSSRKTKYGQSIHWYQSIDQLIRRSNRFPIFIANEFFDAFPIHKFV</sequence>
<keyword evidence="9" id="KW-1185">Reference proteome</keyword>
<dbReference type="EMBL" id="MUJZ01054866">
    <property type="protein sequence ID" value="OTF72745.1"/>
    <property type="molecule type" value="Genomic_DNA"/>
</dbReference>
<comment type="subcellular location">
    <subcellularLocation>
        <location evidence="1 7">Mitochondrion</location>
    </subcellularLocation>
</comment>
<evidence type="ECO:0000256" key="2">
    <source>
        <dbReference type="ARBA" id="ARBA00005891"/>
    </source>
</evidence>
<dbReference type="Gene3D" id="3.40.50.150">
    <property type="entry name" value="Vaccinia Virus protein VP39"/>
    <property type="match status" value="1"/>
</dbReference>
<organism evidence="8 9">
    <name type="scientific">Euroglyphus maynei</name>
    <name type="common">Mayne's house dust mite</name>
    <dbReference type="NCBI Taxonomy" id="6958"/>
    <lineage>
        <taxon>Eukaryota</taxon>
        <taxon>Metazoa</taxon>
        <taxon>Ecdysozoa</taxon>
        <taxon>Arthropoda</taxon>
        <taxon>Chelicerata</taxon>
        <taxon>Arachnida</taxon>
        <taxon>Acari</taxon>
        <taxon>Acariformes</taxon>
        <taxon>Sarcoptiformes</taxon>
        <taxon>Astigmata</taxon>
        <taxon>Psoroptidia</taxon>
        <taxon>Analgoidea</taxon>
        <taxon>Pyroglyphidae</taxon>
        <taxon>Pyroglyphinae</taxon>
        <taxon>Euroglyphus</taxon>
    </lineage>
</organism>
<dbReference type="Pfam" id="PF02636">
    <property type="entry name" value="Methyltransf_28"/>
    <property type="match status" value="1"/>
</dbReference>
<evidence type="ECO:0000313" key="8">
    <source>
        <dbReference type="EMBL" id="OTF72745.1"/>
    </source>
</evidence>
<accession>A0A1Y3B068</accession>
<feature type="non-terminal residue" evidence="8">
    <location>
        <position position="120"/>
    </location>
</feature>
<evidence type="ECO:0000256" key="4">
    <source>
        <dbReference type="ARBA" id="ARBA00022679"/>
    </source>
</evidence>
<dbReference type="EC" id="2.1.1.320" evidence="7"/>
<keyword evidence="4 7" id="KW-0808">Transferase</keyword>
<dbReference type="GO" id="GO:0032259">
    <property type="term" value="P:methylation"/>
    <property type="evidence" value="ECO:0007669"/>
    <property type="project" value="UniProtKB-KW"/>
</dbReference>
<dbReference type="GO" id="GO:0005739">
    <property type="term" value="C:mitochondrion"/>
    <property type="evidence" value="ECO:0007669"/>
    <property type="project" value="UniProtKB-SubCell"/>
</dbReference>